<reference evidence="4" key="1">
    <citation type="submission" date="2016-11" db="EMBL/GenBank/DDBJ databases">
        <authorList>
            <person name="Jaros S."/>
            <person name="Januszkiewicz K."/>
            <person name="Wedrychowicz H."/>
        </authorList>
    </citation>
    <scope>NUCLEOTIDE SEQUENCE [LARGE SCALE GENOMIC DNA]</scope>
    <source>
        <strain evidence="4">Y48</strain>
    </source>
</reference>
<sequence length="249" mass="25192">MNFRKTTAAAALVIGAMTVSLGTAHAEPVAEAQEIKYSVKMVETTVVTKLLGGTFDLSEVEEIADGATEPISTEVATVKDGNGDVVMTLPMKFSVAGIDVPVKPVVKEDGAVLELTPERPANLPQGTEVNAVAIKPIASPVENQRAMNDFTTQFGLATAIGGFVGTAVGVVIGGAIGVALGAIQCATVVLCIAAIPTFVALAGIGGVLGTIAFGAPALGLAGLDLLSTFQAEPGTSKWSDENMNGSKPN</sequence>
<feature type="signal peptide" evidence="2">
    <location>
        <begin position="1"/>
        <end position="26"/>
    </location>
</feature>
<dbReference type="Pfam" id="PF26059">
    <property type="entry name" value="DUF8020"/>
    <property type="match status" value="1"/>
</dbReference>
<evidence type="ECO:0000259" key="3">
    <source>
        <dbReference type="Pfam" id="PF26059"/>
    </source>
</evidence>
<evidence type="ECO:0000313" key="5">
    <source>
        <dbReference type="Proteomes" id="UP000183810"/>
    </source>
</evidence>
<proteinExistence type="predicted"/>
<keyword evidence="5" id="KW-1185">Reference proteome</keyword>
<dbReference type="EMBL" id="CP018082">
    <property type="protein sequence ID" value="APE37628.1"/>
    <property type="molecule type" value="Genomic_DNA"/>
</dbReference>
<dbReference type="Proteomes" id="UP000183810">
    <property type="component" value="Chromosome"/>
</dbReference>
<keyword evidence="1" id="KW-0472">Membrane</keyword>
<evidence type="ECO:0000256" key="2">
    <source>
        <dbReference type="SAM" id="SignalP"/>
    </source>
</evidence>
<feature type="transmembrane region" description="Helical" evidence="1">
    <location>
        <begin position="154"/>
        <end position="180"/>
    </location>
</feature>
<name>A0A1J0VZY7_9NOCA</name>
<evidence type="ECO:0000256" key="1">
    <source>
        <dbReference type="SAM" id="Phobius"/>
    </source>
</evidence>
<dbReference type="InterPro" id="IPR058333">
    <property type="entry name" value="DUF8020"/>
</dbReference>
<accession>A0A1J0VZY7</accession>
<keyword evidence="1" id="KW-1133">Transmembrane helix</keyword>
<feature type="transmembrane region" description="Helical" evidence="1">
    <location>
        <begin position="187"/>
        <end position="215"/>
    </location>
</feature>
<protein>
    <recommendedName>
        <fullName evidence="3">DUF8020 domain-containing protein</fullName>
    </recommendedName>
</protein>
<dbReference type="AlphaFoldDB" id="A0A1J0VZY7"/>
<keyword evidence="2" id="KW-0732">Signal</keyword>
<evidence type="ECO:0000313" key="4">
    <source>
        <dbReference type="EMBL" id="APE37628.1"/>
    </source>
</evidence>
<feature type="chain" id="PRO_5012272388" description="DUF8020 domain-containing protein" evidence="2">
    <location>
        <begin position="27"/>
        <end position="249"/>
    </location>
</feature>
<dbReference type="OrthoDB" id="4538946at2"/>
<keyword evidence="1" id="KW-0812">Transmembrane</keyword>
<organism evidence="4 5">
    <name type="scientific">Nocardia mangyaensis</name>
    <dbReference type="NCBI Taxonomy" id="2213200"/>
    <lineage>
        <taxon>Bacteria</taxon>
        <taxon>Bacillati</taxon>
        <taxon>Actinomycetota</taxon>
        <taxon>Actinomycetes</taxon>
        <taxon>Mycobacteriales</taxon>
        <taxon>Nocardiaceae</taxon>
        <taxon>Nocardia</taxon>
    </lineage>
</organism>
<dbReference type="KEGG" id="nsl:BOX37_31005"/>
<feature type="domain" description="DUF8020" evidence="3">
    <location>
        <begin position="35"/>
        <end position="118"/>
    </location>
</feature>
<gene>
    <name evidence="4" type="ORF">BOX37_31005</name>
</gene>